<reference evidence="3" key="1">
    <citation type="submission" date="2024-06" db="EMBL/GenBank/DDBJ databases">
        <title>Multi-omics analyses provide insights into the biosynthesis of the anticancer antibiotic pleurotin in Hohenbuehelia grisea.</title>
        <authorList>
            <person name="Weaver J.A."/>
            <person name="Alberti F."/>
        </authorList>
    </citation>
    <scope>NUCLEOTIDE SEQUENCE [LARGE SCALE GENOMIC DNA]</scope>
    <source>
        <strain evidence="3">T-177</strain>
    </source>
</reference>
<gene>
    <name evidence="2" type="ORF">HGRIS_008496</name>
</gene>
<protein>
    <submittedName>
        <fullName evidence="2">Uncharacterized protein</fullName>
    </submittedName>
</protein>
<evidence type="ECO:0000256" key="1">
    <source>
        <dbReference type="SAM" id="MobiDB-lite"/>
    </source>
</evidence>
<organism evidence="2 3">
    <name type="scientific">Hohenbuehelia grisea</name>
    <dbReference type="NCBI Taxonomy" id="104357"/>
    <lineage>
        <taxon>Eukaryota</taxon>
        <taxon>Fungi</taxon>
        <taxon>Dikarya</taxon>
        <taxon>Basidiomycota</taxon>
        <taxon>Agaricomycotina</taxon>
        <taxon>Agaricomycetes</taxon>
        <taxon>Agaricomycetidae</taxon>
        <taxon>Agaricales</taxon>
        <taxon>Pleurotineae</taxon>
        <taxon>Pleurotaceae</taxon>
        <taxon>Hohenbuehelia</taxon>
    </lineage>
</organism>
<evidence type="ECO:0000313" key="3">
    <source>
        <dbReference type="Proteomes" id="UP001556367"/>
    </source>
</evidence>
<feature type="compositionally biased region" description="Polar residues" evidence="1">
    <location>
        <begin position="54"/>
        <end position="72"/>
    </location>
</feature>
<accession>A0ABR3J871</accession>
<proteinExistence type="predicted"/>
<sequence>MSLYQWIAPTPCTPAWPSSPARGNVEQRNYPCGCADTSVYTYPQHFAYRCPTHGTPSSSPRAQCSPPQQRYSPTPPLIPVPLPPPATPAPAFWCTPVTAAAVHWHGQVAPSGSICIAHGASCRLHERPSSHWYCF</sequence>
<dbReference type="EMBL" id="JASNQZ010000011">
    <property type="protein sequence ID" value="KAL0951834.1"/>
    <property type="molecule type" value="Genomic_DNA"/>
</dbReference>
<dbReference type="Proteomes" id="UP001556367">
    <property type="component" value="Unassembled WGS sequence"/>
</dbReference>
<name>A0ABR3J871_9AGAR</name>
<comment type="caution">
    <text evidence="2">The sequence shown here is derived from an EMBL/GenBank/DDBJ whole genome shotgun (WGS) entry which is preliminary data.</text>
</comment>
<feature type="region of interest" description="Disordered" evidence="1">
    <location>
        <begin position="52"/>
        <end position="79"/>
    </location>
</feature>
<keyword evidence="3" id="KW-1185">Reference proteome</keyword>
<evidence type="ECO:0000313" key="2">
    <source>
        <dbReference type="EMBL" id="KAL0951834.1"/>
    </source>
</evidence>